<dbReference type="InterPro" id="IPR008457">
    <property type="entry name" value="Cu-R_CopD_dom"/>
</dbReference>
<dbReference type="EMBL" id="LGTW01000027">
    <property type="protein sequence ID" value="KWX20487.1"/>
    <property type="molecule type" value="Genomic_DNA"/>
</dbReference>
<keyword evidence="13" id="KW-1185">Reference proteome</keyword>
<feature type="transmembrane region" description="Helical" evidence="9">
    <location>
        <begin position="347"/>
        <end position="364"/>
    </location>
</feature>
<feature type="transmembrane region" description="Helical" evidence="9">
    <location>
        <begin position="183"/>
        <end position="204"/>
    </location>
</feature>
<evidence type="ECO:0000256" key="8">
    <source>
        <dbReference type="ARBA" id="ARBA00023136"/>
    </source>
</evidence>
<dbReference type="SUPFAM" id="SSF81296">
    <property type="entry name" value="E set domains"/>
    <property type="match status" value="1"/>
</dbReference>
<dbReference type="Gene3D" id="2.60.40.1220">
    <property type="match status" value="1"/>
</dbReference>
<evidence type="ECO:0000256" key="6">
    <source>
        <dbReference type="ARBA" id="ARBA00022989"/>
    </source>
</evidence>
<evidence type="ECO:0000256" key="5">
    <source>
        <dbReference type="ARBA" id="ARBA00022729"/>
    </source>
</evidence>
<keyword evidence="6 9" id="KW-1133">Transmembrane helix</keyword>
<dbReference type="InterPro" id="IPR032694">
    <property type="entry name" value="CopC/D"/>
</dbReference>
<feature type="transmembrane region" description="Helical" evidence="9">
    <location>
        <begin position="266"/>
        <end position="289"/>
    </location>
</feature>
<feature type="transmembrane region" description="Helical" evidence="9">
    <location>
        <begin position="241"/>
        <end position="260"/>
    </location>
</feature>
<keyword evidence="3 9" id="KW-0812">Transmembrane</keyword>
<dbReference type="Pfam" id="PF04234">
    <property type="entry name" value="CopC"/>
    <property type="match status" value="1"/>
</dbReference>
<evidence type="ECO:0000256" key="1">
    <source>
        <dbReference type="ARBA" id="ARBA00004651"/>
    </source>
</evidence>
<dbReference type="GO" id="GO:0005507">
    <property type="term" value="F:copper ion binding"/>
    <property type="evidence" value="ECO:0007669"/>
    <property type="project" value="InterPro"/>
</dbReference>
<dbReference type="Pfam" id="PF05425">
    <property type="entry name" value="CopD"/>
    <property type="match status" value="1"/>
</dbReference>
<dbReference type="PANTHER" id="PTHR34820:SF4">
    <property type="entry name" value="INNER MEMBRANE PROTEIN YEBZ"/>
    <property type="match status" value="1"/>
</dbReference>
<dbReference type="GO" id="GO:0042597">
    <property type="term" value="C:periplasmic space"/>
    <property type="evidence" value="ECO:0007669"/>
    <property type="project" value="InterPro"/>
</dbReference>
<keyword evidence="4" id="KW-0479">Metal-binding</keyword>
<dbReference type="GO" id="GO:0046688">
    <property type="term" value="P:response to copper ion"/>
    <property type="evidence" value="ECO:0007669"/>
    <property type="project" value="InterPro"/>
</dbReference>
<sequence length="641" mass="66165">MWAVARVVLALAVAWVGLLAGAAPAGAHPYLLFTTPAIDSAVAESPPTIVLVFNQALTIEPHAITVSDVQGKPVAVTEARTGKGGTVISADLPDTLVPGTYRVHWAAVGVDGHAVTDEFRFAVGAQVVGAAAATPAPIADWFAALRKWLLLLGFALAFGGVVAERFARVARGQNPTLRPVRSWSGYAAMVGLAAAASSAAVLVADLGAPAALWRSSAGLAVAAEVAGFAIALLLMGLRRSVWALAPLAVVALAEGAVSHGGVESPVAGAVLTAIHVGAAGLWVGALVYTTRVAVAWRSRPHAVRWMVVSYARMALWVFVAVAVSGLVLAVILVPLPAWTATAYGRTLLVKLALVLVAVTLAVAGRRVVRRRAAGLDRVRRTARVESATLTAVLAVTAVLVSMPTPGAADTGTAAPPPASHGAAVPGGGRAGEIGVNVVAGEDQLVVRLFTPRRTDYIGPPADQHYELSGRLALDGVTDDVGFRPCGGGCFVAPLRWRDGDNVLTLRAQADGWTGGTLAIVVPWPAVPAGDLVERTVRVMGAVKEMTVYESSTSNTSSGFPEPKALDTDGAQLLSNEPYNAGVAPVAVGVRRASEPTRLLLGFPAAGAFAELSLDGLGRIRTETLVGPKVIFQRRFVYPDHP</sequence>
<protein>
    <recommendedName>
        <fullName evidence="14">Copper resistance protein CopC</fullName>
    </recommendedName>
</protein>
<keyword evidence="2" id="KW-1003">Cell membrane</keyword>
<feature type="transmembrane region" description="Helical" evidence="9">
    <location>
        <begin position="216"/>
        <end position="234"/>
    </location>
</feature>
<organism evidence="12 13">
    <name type="scientific">Mycolicibacterium wolinskyi</name>
    <dbReference type="NCBI Taxonomy" id="59750"/>
    <lineage>
        <taxon>Bacteria</taxon>
        <taxon>Bacillati</taxon>
        <taxon>Actinomycetota</taxon>
        <taxon>Actinomycetes</taxon>
        <taxon>Mycobacteriales</taxon>
        <taxon>Mycobacteriaceae</taxon>
        <taxon>Mycolicibacterium</taxon>
    </lineage>
</organism>
<dbReference type="Proteomes" id="UP000070612">
    <property type="component" value="Unassembled WGS sequence"/>
</dbReference>
<keyword evidence="7" id="KW-0186">Copper</keyword>
<reference evidence="12 13" key="1">
    <citation type="submission" date="2015-07" db="EMBL/GenBank/DDBJ databases">
        <title>A draft genome sequence of Mycobacterium wolinskyi.</title>
        <authorList>
            <person name="de Man T.J."/>
            <person name="Perry K.A."/>
            <person name="Coulliette A.D."/>
            <person name="Jensen B."/>
            <person name="Toney N.C."/>
            <person name="Limbago B.M."/>
            <person name="Noble-Wang J."/>
        </authorList>
    </citation>
    <scope>NUCLEOTIDE SEQUENCE [LARGE SCALE GENOMIC DNA]</scope>
    <source>
        <strain evidence="12 13">CDC_01</strain>
    </source>
</reference>
<comment type="caution">
    <text evidence="12">The sequence shown here is derived from an EMBL/GenBank/DDBJ whole genome shotgun (WGS) entry which is preliminary data.</text>
</comment>
<accession>A0A132PE33</accession>
<comment type="subcellular location">
    <subcellularLocation>
        <location evidence="1">Cell membrane</location>
        <topology evidence="1">Multi-pass membrane protein</topology>
    </subcellularLocation>
</comment>
<evidence type="ECO:0000313" key="13">
    <source>
        <dbReference type="Proteomes" id="UP000070612"/>
    </source>
</evidence>
<dbReference type="GO" id="GO:0005886">
    <property type="term" value="C:plasma membrane"/>
    <property type="evidence" value="ECO:0007669"/>
    <property type="project" value="UniProtKB-SubCell"/>
</dbReference>
<dbReference type="InterPro" id="IPR014756">
    <property type="entry name" value="Ig_E-set"/>
</dbReference>
<keyword evidence="8 9" id="KW-0472">Membrane</keyword>
<dbReference type="AlphaFoldDB" id="A0A132PE33"/>
<feature type="domain" description="CopC" evidence="10">
    <location>
        <begin position="28"/>
        <end position="123"/>
    </location>
</feature>
<evidence type="ECO:0000256" key="2">
    <source>
        <dbReference type="ARBA" id="ARBA00022475"/>
    </source>
</evidence>
<evidence type="ECO:0000256" key="9">
    <source>
        <dbReference type="SAM" id="Phobius"/>
    </source>
</evidence>
<proteinExistence type="predicted"/>
<evidence type="ECO:0008006" key="14">
    <source>
        <dbReference type="Google" id="ProtNLM"/>
    </source>
</evidence>
<evidence type="ECO:0000313" key="12">
    <source>
        <dbReference type="EMBL" id="KWX20487.1"/>
    </source>
</evidence>
<dbReference type="PANTHER" id="PTHR34820">
    <property type="entry name" value="INNER MEMBRANE PROTEIN YEBZ"/>
    <property type="match status" value="1"/>
</dbReference>
<dbReference type="PATRIC" id="fig|59750.3.peg.3984"/>
<feature type="transmembrane region" description="Helical" evidence="9">
    <location>
        <begin position="384"/>
        <end position="402"/>
    </location>
</feature>
<feature type="transmembrane region" description="Helical" evidence="9">
    <location>
        <begin position="145"/>
        <end position="163"/>
    </location>
</feature>
<dbReference type="InterPro" id="IPR007348">
    <property type="entry name" value="CopC_dom"/>
</dbReference>
<evidence type="ECO:0000259" key="11">
    <source>
        <dbReference type="Pfam" id="PF05425"/>
    </source>
</evidence>
<feature type="transmembrane region" description="Helical" evidence="9">
    <location>
        <begin position="310"/>
        <end position="335"/>
    </location>
</feature>
<gene>
    <name evidence="12" type="ORF">AFM11_30420</name>
</gene>
<keyword evidence="5" id="KW-0732">Signal</keyword>
<evidence type="ECO:0000256" key="3">
    <source>
        <dbReference type="ARBA" id="ARBA00022692"/>
    </source>
</evidence>
<evidence type="ECO:0000256" key="4">
    <source>
        <dbReference type="ARBA" id="ARBA00022723"/>
    </source>
</evidence>
<evidence type="ECO:0000259" key="10">
    <source>
        <dbReference type="Pfam" id="PF04234"/>
    </source>
</evidence>
<dbReference type="InterPro" id="IPR014755">
    <property type="entry name" value="Cu-Rt/internalin_Ig-like"/>
</dbReference>
<name>A0A132PE33_9MYCO</name>
<dbReference type="GO" id="GO:0006825">
    <property type="term" value="P:copper ion transport"/>
    <property type="evidence" value="ECO:0007669"/>
    <property type="project" value="InterPro"/>
</dbReference>
<feature type="domain" description="Copper resistance protein D" evidence="11">
    <location>
        <begin position="309"/>
        <end position="399"/>
    </location>
</feature>
<evidence type="ECO:0000256" key="7">
    <source>
        <dbReference type="ARBA" id="ARBA00023008"/>
    </source>
</evidence>